<dbReference type="KEGG" id="tbr:Tb927.6.680"/>
<dbReference type="RefSeq" id="XP_845191.1">
    <property type="nucleotide sequence ID" value="XM_840098.1"/>
</dbReference>
<feature type="region of interest" description="Disordered" evidence="2">
    <location>
        <begin position="50"/>
        <end position="119"/>
    </location>
</feature>
<feature type="coiled-coil region" evidence="1">
    <location>
        <begin position="152"/>
        <end position="179"/>
    </location>
</feature>
<evidence type="ECO:0000313" key="5">
    <source>
        <dbReference type="Proteomes" id="UP000008524"/>
    </source>
</evidence>
<evidence type="ECO:0000256" key="2">
    <source>
        <dbReference type="SAM" id="MobiDB-lite"/>
    </source>
</evidence>
<reference evidence="4" key="5">
    <citation type="submission" date="2005-04" db="EMBL/GenBank/DDBJ databases">
        <title>Sequencing, closure, and annotation of Trypanosoma brucei chromosomes 2 through 8.</title>
        <authorList>
            <person name="Ghedin E."/>
            <person name="Blandin G."/>
            <person name="Bartholomeu D."/>
            <person name="Caler E."/>
            <person name="Haas B."/>
            <person name="Hannick L."/>
            <person name="Shallom J."/>
            <person name="Hou L."/>
            <person name="Djikeng A."/>
            <person name="Feldblyum T."/>
            <person name="Hostetler J."/>
            <person name="Johnson J."/>
            <person name="Jones K."/>
            <person name="Koo H.L."/>
            <person name="Larkin C."/>
            <person name="Pai G."/>
            <person name="Peterson J."/>
            <person name="Khalak H.G."/>
            <person name="Salzberg S."/>
            <person name="Simpson A.J."/>
            <person name="Tallon L."/>
            <person name="Van Aken S."/>
            <person name="Wanless D."/>
            <person name="White O."/>
            <person name="Wortman J."/>
            <person name="Fraser C.M."/>
            <person name="El-Sayed N.M.A."/>
        </authorList>
    </citation>
    <scope>NUCLEOTIDE SEQUENCE</scope>
    <source>
        <strain evidence="4">927/4 GUTat10.1</strain>
    </source>
</reference>
<sequence>MWQLSSCTRLRTAKRICSHQLPFPIVAIYLRHFSCSHILYGTRSSAKSLLKETSGNGGHNRNGKKEQEVPGNKSPRSATAPLANARTGVKTVERKSDGTDQSGPAEREEPQHSEAQIADEERRLVEGDTRLAMRMLMQHYFLYQSNSRRPEDERLEEERERLREKHRARMERIENKTRNSMELGAGVAVDGILPLYSRRKSTGGEAPSISGWRRLNPVEAEEAAASSAAAAAETKEVGSEGEADECDDHYDNISRMCNDLPRGGHLGVFLAKPDITAYDAEHDRRIRSAEVLEAEERCRKEELLNGPVASKVWSKEELEDGGGLTPMRVVQSQMLEDEDEDFAVEAYEIGNDE</sequence>
<keyword evidence="5" id="KW-1185">Reference proteome</keyword>
<dbReference type="InParanoid" id="Q583T5"/>
<reference evidence="3" key="1">
    <citation type="submission" date="2000-10" db="EMBL/GenBank/DDBJ databases">
        <authorList>
            <person name="El-Sayed N.M."/>
            <person name="Khalak H."/>
            <person name="Adams M.D."/>
        </authorList>
    </citation>
    <scope>NUCLEOTIDE SEQUENCE</scope>
    <source>
        <strain evidence="3">GUTat10.1</strain>
    </source>
</reference>
<organism evidence="3 5">
    <name type="scientific">Trypanosoma brucei brucei (strain 927/4 GUTat10.1)</name>
    <dbReference type="NCBI Taxonomy" id="185431"/>
    <lineage>
        <taxon>Eukaryota</taxon>
        <taxon>Discoba</taxon>
        <taxon>Euglenozoa</taxon>
        <taxon>Kinetoplastea</taxon>
        <taxon>Metakinetoplastina</taxon>
        <taxon>Trypanosomatida</taxon>
        <taxon>Trypanosomatidae</taxon>
        <taxon>Trypanosoma</taxon>
    </lineage>
</organism>
<evidence type="ECO:0000313" key="3">
    <source>
        <dbReference type="EMBL" id="AAX80472.1"/>
    </source>
</evidence>
<dbReference type="OrthoDB" id="249477at2759"/>
<protein>
    <submittedName>
        <fullName evidence="3">Uncharacterized protein</fullName>
    </submittedName>
</protein>
<reference evidence="4 5" key="3">
    <citation type="journal article" date="2005" name="Science">
        <title>The genome of the African trypanosome Trypanosoma brucei.</title>
        <authorList>
            <person name="Berriman M."/>
            <person name="Ghedin E."/>
            <person name="Hertz-Fowler C."/>
            <person name="Blandin G."/>
            <person name="Renauld H."/>
            <person name="Bartholomeu D.C."/>
            <person name="Lennard N.J."/>
            <person name="Caler E."/>
            <person name="Hamlin N.E."/>
            <person name="Haas B."/>
            <person name="Bohme U."/>
            <person name="Hannick L."/>
            <person name="Aslett M.A."/>
            <person name="Shallom J."/>
            <person name="Marcello L."/>
            <person name="Hou L."/>
            <person name="Wickstead B."/>
            <person name="Alsmark U.C."/>
            <person name="Arrowsmith C."/>
            <person name="Atkin R.J."/>
            <person name="Barron A.J."/>
            <person name="Bringaud F."/>
            <person name="Brooks K."/>
            <person name="Carrington M."/>
            <person name="Cherevach I."/>
            <person name="Chillingworth T.J."/>
            <person name="Churcher C."/>
            <person name="Clark L.N."/>
            <person name="Corton C.H."/>
            <person name="Cronin A."/>
            <person name="Davies R.M."/>
            <person name="Doggett J."/>
            <person name="Djikeng A."/>
            <person name="Feldblyum T."/>
            <person name="Field M.C."/>
            <person name="Fraser A."/>
            <person name="Goodhead I."/>
            <person name="Hance Z."/>
            <person name="Harper D."/>
            <person name="Harris B.R."/>
            <person name="Hauser H."/>
            <person name="Hostetler J."/>
            <person name="Ivens A."/>
            <person name="Jagels K."/>
            <person name="Johnson D."/>
            <person name="Johnson J."/>
            <person name="Jones K."/>
            <person name="Kerhornou A.X."/>
            <person name="Koo H."/>
            <person name="Larke N."/>
            <person name="Landfear S."/>
            <person name="Larkin C."/>
            <person name="Leech V."/>
            <person name="Line A."/>
            <person name="Lord A."/>
            <person name="Macleod A."/>
            <person name="Mooney P.J."/>
            <person name="Moule S."/>
            <person name="Martin D.M."/>
            <person name="Morgan G.W."/>
            <person name="Mungall K."/>
            <person name="Norbertczak H."/>
            <person name="Ormond D."/>
            <person name="Pai G."/>
            <person name="Peacock C.S."/>
            <person name="Peterson J."/>
            <person name="Quail M.A."/>
            <person name="Rabbinowitsch E."/>
            <person name="Rajandream M.A."/>
            <person name="Reitter C."/>
            <person name="Salzberg S.L."/>
            <person name="Sanders M."/>
            <person name="Schobel S."/>
            <person name="Sharp S."/>
            <person name="Simmonds M."/>
            <person name="Simpson A.J."/>
            <person name="Tallon L."/>
            <person name="Turner C.M."/>
            <person name="Tait A."/>
            <person name="Tivey A.R."/>
            <person name="Van Aken S."/>
            <person name="Walker D."/>
            <person name="Wanless D."/>
            <person name="Wang S."/>
            <person name="White B."/>
            <person name="White O."/>
            <person name="Whitehead S."/>
            <person name="Woodward J."/>
            <person name="Wortman J."/>
            <person name="Adams M.D."/>
            <person name="Embley T.M."/>
            <person name="Gull K."/>
            <person name="Ullu E."/>
            <person name="Barry J.D."/>
            <person name="Fairlamb A.H."/>
            <person name="Opperdoes F."/>
            <person name="Barrell B.G."/>
            <person name="Donelson J.E."/>
            <person name="Hall N."/>
            <person name="Fraser C.M."/>
            <person name="Melville S.E."/>
            <person name="El-Sayed N.M."/>
        </authorList>
    </citation>
    <scope>NUCLEOTIDE SEQUENCE [LARGE SCALE GENOMIC DNA]</scope>
    <source>
        <strain evidence="4 5">927/4 GUTat10.1</strain>
    </source>
</reference>
<dbReference type="PaxDb" id="5691-AAZ11632"/>
<dbReference type="EMBL" id="CP000069">
    <property type="protein sequence ID" value="AAZ11632.1"/>
    <property type="molecule type" value="Genomic_DNA"/>
</dbReference>
<dbReference type="GO" id="GO:0005739">
    <property type="term" value="C:mitochondrion"/>
    <property type="evidence" value="ECO:0006056"/>
    <property type="project" value="Others"/>
</dbReference>
<evidence type="ECO:0000313" key="4">
    <source>
        <dbReference type="EMBL" id="AAZ11632.1"/>
    </source>
</evidence>
<name>Q583T5_TRYB2</name>
<accession>Q583T5</accession>
<dbReference type="AlphaFoldDB" id="Q583T5"/>
<gene>
    <name evidence="4" type="primary">Tb06.3D8.520</name>
    <name evidence="3" type="ORF">Tb927.6.680</name>
</gene>
<dbReference type="Proteomes" id="UP000008524">
    <property type="component" value="Chromosome 6"/>
</dbReference>
<keyword evidence="1" id="KW-0175">Coiled coil</keyword>
<evidence type="ECO:0000256" key="1">
    <source>
        <dbReference type="SAM" id="Coils"/>
    </source>
</evidence>
<dbReference type="VEuPathDB" id="TriTrypDB:Tb927.6.680"/>
<accession>D6XHF3</accession>
<dbReference type="EMBL" id="AC084046">
    <property type="protein sequence ID" value="AAX80472.1"/>
    <property type="molecule type" value="Genomic_DNA"/>
</dbReference>
<dbReference type="GO" id="GO:0020023">
    <property type="term" value="C:kinetoplast"/>
    <property type="evidence" value="ECO:0006056"/>
    <property type="project" value="Others"/>
</dbReference>
<reference evidence="3" key="4">
    <citation type="submission" date="2005-04" db="EMBL/GenBank/DDBJ databases">
        <title>.</title>
        <authorList>
            <person name="Ghedin E."/>
            <person name="Blandin G."/>
            <person name="Bartholomeu D."/>
            <person name="Caler E."/>
            <person name="Haas B."/>
            <person name="Hannick L."/>
            <person name="Shallom J."/>
            <person name="Hou L."/>
            <person name="Djikeng A."/>
            <person name="Feldblyum T."/>
            <person name="Hostetler J."/>
            <person name="Johnson J."/>
            <person name="Jones K."/>
            <person name="Koo H.L."/>
            <person name="Larkin C."/>
            <person name="Pai G."/>
            <person name="Peterson J."/>
            <person name="Khalak H.G."/>
            <person name="Salzberg S."/>
            <person name="Simpson A.J."/>
            <person name="Tallon L."/>
            <person name="Van Aken S."/>
            <person name="Wanless D."/>
            <person name="White O."/>
            <person name="Wortman J."/>
            <person name="Fraser C.M."/>
            <person name="El-Sayed N.M.A."/>
        </authorList>
    </citation>
    <scope>NUCLEOTIDE SEQUENCE</scope>
    <source>
        <strain evidence="3">GUTat10.1</strain>
    </source>
</reference>
<reference evidence="4" key="2">
    <citation type="journal article" date="2005" name="Science">
        <title>Comparative genomics of trypanosomatid parasitic protozoa.</title>
        <authorList>
            <person name="El-Sayed N.M."/>
            <person name="Myler P.J."/>
            <person name="Blandin G."/>
            <person name="Berriman M."/>
            <person name="Crabtree J."/>
            <person name="Aggarwal G."/>
            <person name="Caler E."/>
            <person name="Renauld H."/>
            <person name="Worthey E.A."/>
            <person name="Hertz-Fowler C."/>
            <person name="Ghedin E."/>
            <person name="Peacock C."/>
            <person name="Bartholomeu D.C."/>
            <person name="Haas B.J."/>
            <person name="Tran A.N."/>
            <person name="Wortman J.R."/>
            <person name="Alsmark U.C."/>
            <person name="Angiuoli S."/>
            <person name="Anupama A."/>
            <person name="Badger J."/>
            <person name="Bringaud F."/>
            <person name="Cadag E."/>
            <person name="Carlton J.M."/>
            <person name="Cerqueira G.C."/>
            <person name="Creasy T."/>
            <person name="Delcher A.L."/>
            <person name="Djikeng A."/>
            <person name="Embley T.M."/>
            <person name="Hauser C."/>
            <person name="Ivens A.C."/>
            <person name="Kummerfeld S.K."/>
            <person name="Pereira-Leal J.B."/>
            <person name="Nilsson D."/>
            <person name="Peterson J."/>
            <person name="Salzberg S.L."/>
            <person name="Shallom J."/>
            <person name="Silva J.C."/>
            <person name="Sundaram J."/>
            <person name="Westenberger S."/>
            <person name="White O."/>
            <person name="Melville S.E."/>
            <person name="Donelson J.E."/>
            <person name="Andersson B."/>
            <person name="Stuart K.D."/>
            <person name="Hall N."/>
        </authorList>
    </citation>
    <scope>NUCLEOTIDE SEQUENCE</scope>
    <source>
        <strain evidence="4">927/4 GUTat10.1</strain>
    </source>
</reference>
<dbReference type="eggNOG" id="ENOG502S9JY">
    <property type="taxonomic scope" value="Eukaryota"/>
</dbReference>
<proteinExistence type="predicted"/>
<dbReference type="GeneID" id="3657702"/>